<evidence type="ECO:0000256" key="15">
    <source>
        <dbReference type="ARBA" id="ARBA00024180"/>
    </source>
</evidence>
<dbReference type="HOGENOM" id="CLU_045138_0_1_1"/>
<dbReference type="Proteomes" id="UP000019384">
    <property type="component" value="Unassembled WGS sequence"/>
</dbReference>
<evidence type="ECO:0000259" key="17">
    <source>
        <dbReference type="PROSITE" id="PS50191"/>
    </source>
</evidence>
<keyword evidence="9 16" id="KW-0256">Endoplasmic reticulum</keyword>
<evidence type="ECO:0000256" key="5">
    <source>
        <dbReference type="ARBA" id="ARBA00022448"/>
    </source>
</evidence>
<dbReference type="GO" id="GO:2000114">
    <property type="term" value="P:regulation of establishment of cell polarity"/>
    <property type="evidence" value="ECO:0007669"/>
    <property type="project" value="EnsemblFungi"/>
</dbReference>
<comment type="function">
    <text evidence="15">Non-classical phosphatidylinositol (PtdIns) transfer protein (PITP), which exhibits PtdIns-binding/transfer activity in the absence of detectable PtdCho-binding/transfer activity. Regulates PtdIns(4,5)P2 homeostasis at the plasma membrane. Heme-binding protein that may play a role in organic oxidant-induced stress responses.</text>
</comment>
<comment type="catalytic activity">
    <reaction evidence="14">
        <text>a 1,2-diacyl-sn-glycero-3-phospho-(1D-myo-inositol)(in) = a 1,2-diacyl-sn-glycero-3-phospho-(1D-myo-inositol)(out)</text>
        <dbReference type="Rhea" id="RHEA:38691"/>
        <dbReference type="ChEBI" id="CHEBI:57880"/>
    </reaction>
    <physiologicalReaction direction="left-to-right" evidence="14">
        <dbReference type="Rhea" id="RHEA:38692"/>
    </physiologicalReaction>
</comment>
<dbReference type="InterPro" id="IPR036865">
    <property type="entry name" value="CRAL-TRIO_dom_sf"/>
</dbReference>
<name>W6MIL3_9ASCO</name>
<evidence type="ECO:0000256" key="10">
    <source>
        <dbReference type="ARBA" id="ARBA00022848"/>
    </source>
</evidence>
<protein>
    <recommendedName>
        <fullName evidence="4 16">Phosphatidylinositol transfer protein SFH5</fullName>
        <shortName evidence="16">PITP SFH5</shortName>
    </recommendedName>
</protein>
<keyword evidence="7" id="KW-0349">Heme</keyword>
<feature type="domain" description="CRAL-TRIO" evidence="17">
    <location>
        <begin position="90"/>
        <end position="257"/>
    </location>
</feature>
<dbReference type="GO" id="GO:0008526">
    <property type="term" value="F:phosphatidylinositol transfer activity"/>
    <property type="evidence" value="ECO:0007669"/>
    <property type="project" value="UniProtKB-UniRule"/>
</dbReference>
<keyword evidence="13 16" id="KW-0472">Membrane</keyword>
<dbReference type="GO" id="GO:0032541">
    <property type="term" value="C:cortical endoplasmic reticulum"/>
    <property type="evidence" value="ECO:0007669"/>
    <property type="project" value="EnsemblFungi"/>
</dbReference>
<dbReference type="AlphaFoldDB" id="W6MIL3"/>
<evidence type="ECO:0000256" key="13">
    <source>
        <dbReference type="ARBA" id="ARBA00023136"/>
    </source>
</evidence>
<keyword evidence="19" id="KW-1185">Reference proteome</keyword>
<dbReference type="SUPFAM" id="SSF46938">
    <property type="entry name" value="CRAL/TRIO N-terminal domain"/>
    <property type="match status" value="1"/>
</dbReference>
<dbReference type="SMART" id="SM00516">
    <property type="entry name" value="SEC14"/>
    <property type="match status" value="1"/>
</dbReference>
<dbReference type="OrthoDB" id="75724at2759"/>
<keyword evidence="5 16" id="KW-0813">Transport</keyword>
<dbReference type="PANTHER" id="PTHR47669">
    <property type="entry name" value="PHOSPHATIDYLINOSITOL TRANSFER PROTEIN SFH5"/>
    <property type="match status" value="1"/>
</dbReference>
<evidence type="ECO:0000256" key="6">
    <source>
        <dbReference type="ARBA" id="ARBA00022490"/>
    </source>
</evidence>
<dbReference type="GO" id="GO:0017157">
    <property type="term" value="P:regulation of exocytosis"/>
    <property type="evidence" value="ECO:0007669"/>
    <property type="project" value="EnsemblFungi"/>
</dbReference>
<dbReference type="InterPro" id="IPR042938">
    <property type="entry name" value="Sfh5"/>
</dbReference>
<keyword evidence="8" id="KW-0479">Metal-binding</keyword>
<evidence type="ECO:0000313" key="19">
    <source>
        <dbReference type="Proteomes" id="UP000019384"/>
    </source>
</evidence>
<evidence type="ECO:0000256" key="3">
    <source>
        <dbReference type="ARBA" id="ARBA00006667"/>
    </source>
</evidence>
<dbReference type="Pfam" id="PF00650">
    <property type="entry name" value="CRAL_TRIO"/>
    <property type="match status" value="1"/>
</dbReference>
<dbReference type="GO" id="GO:0046872">
    <property type="term" value="F:metal ion binding"/>
    <property type="evidence" value="ECO:0007669"/>
    <property type="project" value="UniProtKB-KW"/>
</dbReference>
<dbReference type="GO" id="GO:0005829">
    <property type="term" value="C:cytosol"/>
    <property type="evidence" value="ECO:0007669"/>
    <property type="project" value="EnsemblFungi"/>
</dbReference>
<dbReference type="GO" id="GO:0046488">
    <property type="term" value="P:phosphatidylinositol metabolic process"/>
    <property type="evidence" value="ECO:0007669"/>
    <property type="project" value="EnsemblFungi"/>
</dbReference>
<dbReference type="PROSITE" id="PS50191">
    <property type="entry name" value="CRAL_TRIO"/>
    <property type="match status" value="1"/>
</dbReference>
<dbReference type="GeneID" id="34519157"/>
<keyword evidence="11" id="KW-0408">Iron</keyword>
<keyword evidence="12 16" id="KW-0445">Lipid transport</keyword>
<dbReference type="InterPro" id="IPR036273">
    <property type="entry name" value="CRAL/TRIO_N_dom_sf"/>
</dbReference>
<dbReference type="GO" id="GO:0005886">
    <property type="term" value="C:plasma membrane"/>
    <property type="evidence" value="ECO:0007669"/>
    <property type="project" value="EnsemblFungi"/>
</dbReference>
<dbReference type="EMBL" id="HG793126">
    <property type="protein sequence ID" value="CDK25758.1"/>
    <property type="molecule type" value="Genomic_DNA"/>
</dbReference>
<evidence type="ECO:0000256" key="4">
    <source>
        <dbReference type="ARBA" id="ARBA00018320"/>
    </source>
</evidence>
<evidence type="ECO:0000256" key="16">
    <source>
        <dbReference type="RuleBase" id="RU367059"/>
    </source>
</evidence>
<dbReference type="GO" id="GO:0020037">
    <property type="term" value="F:heme binding"/>
    <property type="evidence" value="ECO:0007669"/>
    <property type="project" value="EnsemblFungi"/>
</dbReference>
<comment type="cofactor">
    <cofactor evidence="1">
        <name>heme b</name>
        <dbReference type="ChEBI" id="CHEBI:60344"/>
    </cofactor>
</comment>
<reference evidence="18" key="2">
    <citation type="submission" date="2014-02" db="EMBL/GenBank/DDBJ databases">
        <title>Complete DNA sequence of /Kuraishia capsulata/ illustrates novel genomic features among budding yeasts (/Saccharomycotina/).</title>
        <authorList>
            <person name="Morales L."/>
            <person name="Noel B."/>
            <person name="Porcel B."/>
            <person name="Marcet-Houben M."/>
            <person name="Hullo M-F."/>
            <person name="Sacerdot C."/>
            <person name="Tekaia F."/>
            <person name="Leh-Louis V."/>
            <person name="Despons L."/>
            <person name="Khanna V."/>
            <person name="Aury J-M."/>
            <person name="Barbe V."/>
            <person name="Couloux A."/>
            <person name="Labadie K."/>
            <person name="Pelletier E."/>
            <person name="Souciet J-L."/>
            <person name="Boekhout T."/>
            <person name="Gabaldon T."/>
            <person name="Wincker P."/>
            <person name="Dujon B."/>
        </authorList>
    </citation>
    <scope>NUCLEOTIDE SEQUENCE</scope>
    <source>
        <strain evidence="18">CBS 1993</strain>
    </source>
</reference>
<keyword evidence="10 16" id="KW-0492">Microsome</keyword>
<comment type="similarity">
    <text evidence="3 16">Belongs to the SFH5 family.</text>
</comment>
<sequence length="287" mass="32412">MSAVESESANVTAFLKKLPALIEEAEYDELFGYQLDSKGDFYDENIARILLAKYLKANNGSLSEAETQLLNTLKWRAEFKPLLAAFSETHPTKFSELGVLTVDNAAAADEKIITWNLYGKMDDVKEIFSKEGDKFLRWRVGLMEQAIQLLKFDDPDNDYMVQVHDYKGVSMLRIDPDIRKVTKAIIHTFSSHYPEIMSRKFFVNVPSIMSWCYSVAKTFASPESRKKFMMISNGAGLASELGKTIPSEYGGKAGNLLSKQFVFNDSKSQVSPYAAYIIQQQISNELD</sequence>
<evidence type="ECO:0000256" key="9">
    <source>
        <dbReference type="ARBA" id="ARBA00022824"/>
    </source>
</evidence>
<comment type="subcellular location">
    <subcellularLocation>
        <location evidence="16">Cytoplasm</location>
    </subcellularLocation>
    <subcellularLocation>
        <location evidence="2 16">Endoplasmic reticulum membrane</location>
        <topology evidence="2 16">Peripheral membrane protein</topology>
    </subcellularLocation>
    <subcellularLocation>
        <location evidence="16">Microsome membrane</location>
        <topology evidence="16">Peripheral membrane protein</topology>
    </subcellularLocation>
</comment>
<evidence type="ECO:0000256" key="12">
    <source>
        <dbReference type="ARBA" id="ARBA00023055"/>
    </source>
</evidence>
<evidence type="ECO:0000313" key="18">
    <source>
        <dbReference type="EMBL" id="CDK25758.1"/>
    </source>
</evidence>
<dbReference type="PANTHER" id="PTHR47669:SF1">
    <property type="entry name" value="PHOSPHATIDYLINOSITOL TRANSFER PROTEIN SFH5"/>
    <property type="match status" value="1"/>
</dbReference>
<dbReference type="InterPro" id="IPR001251">
    <property type="entry name" value="CRAL-TRIO_dom"/>
</dbReference>
<reference evidence="18" key="1">
    <citation type="submission" date="2013-12" db="EMBL/GenBank/DDBJ databases">
        <authorList>
            <person name="Genoscope - CEA"/>
        </authorList>
    </citation>
    <scope>NUCLEOTIDE SEQUENCE</scope>
    <source>
        <strain evidence="18">CBS 1993</strain>
    </source>
</reference>
<keyword evidence="6 16" id="KW-0963">Cytoplasm</keyword>
<dbReference type="SUPFAM" id="SSF52087">
    <property type="entry name" value="CRAL/TRIO domain"/>
    <property type="match status" value="1"/>
</dbReference>
<evidence type="ECO:0000256" key="1">
    <source>
        <dbReference type="ARBA" id="ARBA00001970"/>
    </source>
</evidence>
<dbReference type="RefSeq" id="XP_022457769.1">
    <property type="nucleotide sequence ID" value="XM_022603938.1"/>
</dbReference>
<dbReference type="GO" id="GO:0043001">
    <property type="term" value="P:Golgi to plasma membrane protein transport"/>
    <property type="evidence" value="ECO:0007669"/>
    <property type="project" value="EnsemblFungi"/>
</dbReference>
<dbReference type="Gene3D" id="3.40.525.10">
    <property type="entry name" value="CRAL-TRIO lipid binding domain"/>
    <property type="match status" value="1"/>
</dbReference>
<dbReference type="STRING" id="1382522.W6MIL3"/>
<evidence type="ECO:0000256" key="11">
    <source>
        <dbReference type="ARBA" id="ARBA00023004"/>
    </source>
</evidence>
<organism evidence="18 19">
    <name type="scientific">Kuraishia capsulata CBS 1993</name>
    <dbReference type="NCBI Taxonomy" id="1382522"/>
    <lineage>
        <taxon>Eukaryota</taxon>
        <taxon>Fungi</taxon>
        <taxon>Dikarya</taxon>
        <taxon>Ascomycota</taxon>
        <taxon>Saccharomycotina</taxon>
        <taxon>Pichiomycetes</taxon>
        <taxon>Pichiales</taxon>
        <taxon>Pichiaceae</taxon>
        <taxon>Kuraishia</taxon>
    </lineage>
</organism>
<accession>W6MIL3</accession>
<dbReference type="CDD" id="cd00170">
    <property type="entry name" value="SEC14"/>
    <property type="match status" value="1"/>
</dbReference>
<evidence type="ECO:0000256" key="7">
    <source>
        <dbReference type="ARBA" id="ARBA00022617"/>
    </source>
</evidence>
<evidence type="ECO:0000256" key="2">
    <source>
        <dbReference type="ARBA" id="ARBA00004406"/>
    </source>
</evidence>
<proteinExistence type="inferred from homology"/>
<evidence type="ECO:0000256" key="8">
    <source>
        <dbReference type="ARBA" id="ARBA00022723"/>
    </source>
</evidence>
<evidence type="ECO:0000256" key="14">
    <source>
        <dbReference type="ARBA" id="ARBA00024146"/>
    </source>
</evidence>
<dbReference type="GO" id="GO:0005789">
    <property type="term" value="C:endoplasmic reticulum membrane"/>
    <property type="evidence" value="ECO:0007669"/>
    <property type="project" value="UniProtKB-SubCell"/>
</dbReference>
<gene>
    <name evidence="18" type="ORF">KUCA_T00001728001</name>
</gene>